<dbReference type="FunFam" id="4.10.240.10:FF:000063">
    <property type="entry name" value="AaceriADR404Cp"/>
    <property type="match status" value="1"/>
</dbReference>
<dbReference type="GO" id="GO:0008270">
    <property type="term" value="F:zinc ion binding"/>
    <property type="evidence" value="ECO:0007669"/>
    <property type="project" value="InterPro"/>
</dbReference>
<dbReference type="GO" id="GO:0045944">
    <property type="term" value="P:positive regulation of transcription by RNA polymerase II"/>
    <property type="evidence" value="ECO:0000318"/>
    <property type="project" value="GO_Central"/>
</dbReference>
<dbReference type="PRINTS" id="PR00755">
    <property type="entry name" value="AFLATOXINBRP"/>
</dbReference>
<dbReference type="CDD" id="cd12148">
    <property type="entry name" value="fungal_TF_MHR"/>
    <property type="match status" value="1"/>
</dbReference>
<keyword evidence="3" id="KW-0805">Transcription regulation</keyword>
<dbReference type="GeneID" id="4620664"/>
<evidence type="ECO:0000313" key="9">
    <source>
        <dbReference type="EMBL" id="AAS52323.1"/>
    </source>
</evidence>
<dbReference type="eggNOG" id="ENOG502QW20">
    <property type="taxonomic scope" value="Eukaryota"/>
</dbReference>
<keyword evidence="10" id="KW-1185">Reference proteome</keyword>
<dbReference type="SMART" id="SM00066">
    <property type="entry name" value="GAL4"/>
    <property type="match status" value="1"/>
</dbReference>
<dbReference type="PROSITE" id="PS50048">
    <property type="entry name" value="ZN2_CY6_FUNGAL_2"/>
    <property type="match status" value="1"/>
</dbReference>
<dbReference type="Proteomes" id="UP000000591">
    <property type="component" value="Chromosome IV"/>
</dbReference>
<gene>
    <name evidence="9" type="ORF">AGOS_ADR404C</name>
</gene>
<dbReference type="InterPro" id="IPR050675">
    <property type="entry name" value="OAF3"/>
</dbReference>
<dbReference type="Pfam" id="PF00172">
    <property type="entry name" value="Zn_clus"/>
    <property type="match status" value="1"/>
</dbReference>
<evidence type="ECO:0000259" key="8">
    <source>
        <dbReference type="PROSITE" id="PS50048"/>
    </source>
</evidence>
<dbReference type="GO" id="GO:0000981">
    <property type="term" value="F:DNA-binding transcription factor activity, RNA polymerase II-specific"/>
    <property type="evidence" value="ECO:0000318"/>
    <property type="project" value="GO_Central"/>
</dbReference>
<keyword evidence="1" id="KW-0479">Metal-binding</keyword>
<evidence type="ECO:0000256" key="5">
    <source>
        <dbReference type="ARBA" id="ARBA00023163"/>
    </source>
</evidence>
<accession>Q758X4</accession>
<keyword evidence="5" id="KW-0804">Transcription</keyword>
<dbReference type="GO" id="GO:0003677">
    <property type="term" value="F:DNA binding"/>
    <property type="evidence" value="ECO:0007669"/>
    <property type="project" value="UniProtKB-KW"/>
</dbReference>
<keyword evidence="4" id="KW-0238">DNA-binding</keyword>
<protein>
    <submittedName>
        <fullName evidence="9">ADR404Cp</fullName>
    </submittedName>
</protein>
<dbReference type="CDD" id="cd00067">
    <property type="entry name" value="GAL4"/>
    <property type="match status" value="1"/>
</dbReference>
<dbReference type="PROSITE" id="PS00463">
    <property type="entry name" value="ZN2_CY6_FUNGAL_1"/>
    <property type="match status" value="1"/>
</dbReference>
<evidence type="ECO:0000256" key="1">
    <source>
        <dbReference type="ARBA" id="ARBA00022723"/>
    </source>
</evidence>
<dbReference type="InterPro" id="IPR036864">
    <property type="entry name" value="Zn2-C6_fun-type_DNA-bd_sf"/>
</dbReference>
<evidence type="ECO:0000256" key="6">
    <source>
        <dbReference type="ARBA" id="ARBA00023242"/>
    </source>
</evidence>
<dbReference type="Gene3D" id="4.10.240.10">
    <property type="entry name" value="Zn(2)-C6 fungal-type DNA-binding domain"/>
    <property type="match status" value="1"/>
</dbReference>
<dbReference type="InterPro" id="IPR001138">
    <property type="entry name" value="Zn2Cys6_DnaBD"/>
</dbReference>
<proteinExistence type="predicted"/>
<dbReference type="EMBL" id="AE016817">
    <property type="protein sequence ID" value="AAS52323.1"/>
    <property type="molecule type" value="Genomic_DNA"/>
</dbReference>
<dbReference type="AlphaFoldDB" id="Q758X4"/>
<evidence type="ECO:0000313" key="10">
    <source>
        <dbReference type="Proteomes" id="UP000000591"/>
    </source>
</evidence>
<reference evidence="9 10" key="1">
    <citation type="journal article" date="2004" name="Science">
        <title>The Ashbya gossypii genome as a tool for mapping the ancient Saccharomyces cerevisiae genome.</title>
        <authorList>
            <person name="Dietrich F.S."/>
            <person name="Voegeli S."/>
            <person name="Brachat S."/>
            <person name="Lerch A."/>
            <person name="Gates K."/>
            <person name="Steiner S."/>
            <person name="Mohr C."/>
            <person name="Pohlmann R."/>
            <person name="Luedi P."/>
            <person name="Choi S."/>
            <person name="Wing R.A."/>
            <person name="Flavier A."/>
            <person name="Gaffney T.D."/>
            <person name="Philippsen P."/>
        </authorList>
    </citation>
    <scope>NUCLEOTIDE SEQUENCE [LARGE SCALE GENOMIC DNA]</scope>
    <source>
        <strain evidence="10">ATCC 10895 / CBS 109.51 / FGSC 9923 / NRRL Y-1056</strain>
    </source>
</reference>
<keyword evidence="6" id="KW-0539">Nucleus</keyword>
<dbReference type="HOGENOM" id="CLU_008453_0_0_1"/>
<dbReference type="KEGG" id="ago:AGOS_ADR404C"/>
<dbReference type="PANTHER" id="PTHR31069">
    <property type="entry name" value="OLEATE-ACTIVATED TRANSCRIPTION FACTOR 1-RELATED"/>
    <property type="match status" value="1"/>
</dbReference>
<evidence type="ECO:0000256" key="2">
    <source>
        <dbReference type="ARBA" id="ARBA00022833"/>
    </source>
</evidence>
<keyword evidence="2" id="KW-0862">Zinc</keyword>
<dbReference type="PANTHER" id="PTHR31069:SF29">
    <property type="entry name" value="OLEATE-ACTIVATED TRANSCRIPTION FACTOR 1-RELATED"/>
    <property type="match status" value="1"/>
</dbReference>
<dbReference type="SUPFAM" id="SSF57701">
    <property type="entry name" value="Zn2/Cys6 DNA-binding domain"/>
    <property type="match status" value="1"/>
</dbReference>
<reference evidence="10" key="2">
    <citation type="journal article" date="2013" name="G3 (Bethesda)">
        <title>Genomes of Ashbya fungi isolated from insects reveal four mating-type loci, numerous translocations, lack of transposons, and distinct gene duplications.</title>
        <authorList>
            <person name="Dietrich F.S."/>
            <person name="Voegeli S."/>
            <person name="Kuo S."/>
            <person name="Philippsen P."/>
        </authorList>
    </citation>
    <scope>GENOME REANNOTATION</scope>
    <source>
        <strain evidence="10">ATCC 10895 / CBS 109.51 / FGSC 9923 / NRRL Y-1056</strain>
    </source>
</reference>
<name>Q758X4_EREGS</name>
<evidence type="ECO:0000256" key="4">
    <source>
        <dbReference type="ARBA" id="ARBA00023125"/>
    </source>
</evidence>
<evidence type="ECO:0000256" key="7">
    <source>
        <dbReference type="SAM" id="MobiDB-lite"/>
    </source>
</evidence>
<evidence type="ECO:0000256" key="3">
    <source>
        <dbReference type="ARBA" id="ARBA00023015"/>
    </source>
</evidence>
<dbReference type="InParanoid" id="Q758X4"/>
<feature type="region of interest" description="Disordered" evidence="7">
    <location>
        <begin position="844"/>
        <end position="875"/>
    </location>
</feature>
<organism evidence="9 10">
    <name type="scientific">Eremothecium gossypii (strain ATCC 10895 / CBS 109.51 / FGSC 9923 / NRRL Y-1056)</name>
    <name type="common">Yeast</name>
    <name type="synonym">Ashbya gossypii</name>
    <dbReference type="NCBI Taxonomy" id="284811"/>
    <lineage>
        <taxon>Eukaryota</taxon>
        <taxon>Fungi</taxon>
        <taxon>Dikarya</taxon>
        <taxon>Ascomycota</taxon>
        <taxon>Saccharomycotina</taxon>
        <taxon>Saccharomycetes</taxon>
        <taxon>Saccharomycetales</taxon>
        <taxon>Saccharomycetaceae</taxon>
        <taxon>Eremothecium</taxon>
    </lineage>
</organism>
<sequence>MSSIPTSGSVLKPNTHKRKLSYVCIPCRKCKTKCDKLKPTCSRCAELGLYCGYDIEKQLTEDPSDKIQKLEGLERELEYWKEKTRELELLEARGIRRDSAKLRTVVNIASGISGNDFETEVDELSFNCYVNNVFRVEPERTWFKGRRLAFLLANRMLDRYMTPLFDDILQEVDAAIARDKSVNPLSPDEESVQYAVLERELFVESQLPDYMPSIRHFIECLRKNQEKQEVTRTGLLYAIALNSMDSVCIEDINLQQRYSTNLQEILEQCEKVLPSYEAIEFYKVNFYKHVYPLVPVLEIPILEECLAEILEEGPNGRVRLMFGKYRLRHKLINLAILLVMLIISQQNVAGASAETTSMLQRPENQLSKELVFLSQMCVAHLDVTHQPEEQHMTCLLLLWYVSVLDPEFRSETLLQEEADALLSLILNMGMELGLGRDPEEYYQFRDMLVHKSLINYRRKLGICIMPLVLYHSEFTSLSPTNILDFAVFENIVETSADAVSAYLDRVAADMVQQSAFELEVHRVTCLRHIVSKWIEKLNKLNKCSSSSMKLCEVEQCTAKVLAFINSNFPLNNVSAGPSPAACMLDLGYRKVDIDWPAHMSIAALVYHIACRAILVQLELSLACCIERTSKAFSGYLARAYQRRILNATATVFTIFNICAHHHTLLKSVPPTHSHRSAASHVVHVAADYCAYAVLSLYVRFEHAVYFLGVRLAYPAADMQLPVAQDNATLGLLSRITDLYSEIANHYYEFVENGLSTAFYSTFKNWLLLRRFFTLKKSGLTLHGCQPDASHTQPGIPPFAYSLEDIAALLATYTACHEDLAHLLEKTWFTLLHSRIAYIPPAFPSSQDKPSVADTPPSSAPAPGLRPHGFDSDTMC</sequence>
<feature type="domain" description="Zn(2)-C6 fungal-type" evidence="8">
    <location>
        <begin position="23"/>
        <end position="53"/>
    </location>
</feature>
<dbReference type="STRING" id="284811.Q758X4"/>
<dbReference type="RefSeq" id="NP_984499.1">
    <property type="nucleotide sequence ID" value="NM_209852.1"/>
</dbReference>
<dbReference type="GO" id="GO:0005634">
    <property type="term" value="C:nucleus"/>
    <property type="evidence" value="ECO:0000318"/>
    <property type="project" value="GO_Central"/>
</dbReference>
<dbReference type="OrthoDB" id="2943660at2759"/>